<feature type="transmembrane region" description="Helical" evidence="10">
    <location>
        <begin position="44"/>
        <end position="62"/>
    </location>
</feature>
<evidence type="ECO:0000313" key="13">
    <source>
        <dbReference type="Proteomes" id="UP000077667"/>
    </source>
</evidence>
<feature type="transmembrane region" description="Helical" evidence="10">
    <location>
        <begin position="240"/>
        <end position="266"/>
    </location>
</feature>
<dbReference type="SUPFAM" id="SSF103473">
    <property type="entry name" value="MFS general substrate transporter"/>
    <property type="match status" value="1"/>
</dbReference>
<evidence type="ECO:0000256" key="3">
    <source>
        <dbReference type="ARBA" id="ARBA00022448"/>
    </source>
</evidence>
<keyword evidence="6 10" id="KW-0812">Transmembrane</keyword>
<feature type="transmembrane region" description="Helical" evidence="10">
    <location>
        <begin position="165"/>
        <end position="184"/>
    </location>
</feature>
<dbReference type="PANTHER" id="PTHR48020:SF12">
    <property type="entry name" value="PROTON MYO-INOSITOL COTRANSPORTER"/>
    <property type="match status" value="1"/>
</dbReference>
<keyword evidence="4" id="KW-1003">Cell membrane</keyword>
<dbReference type="PROSITE" id="PS50850">
    <property type="entry name" value="MFS"/>
    <property type="match status" value="1"/>
</dbReference>
<organism evidence="12 13">
    <name type="scientific">Niabella ginsenosidivorans</name>
    <dbReference type="NCBI Taxonomy" id="1176587"/>
    <lineage>
        <taxon>Bacteria</taxon>
        <taxon>Pseudomonadati</taxon>
        <taxon>Bacteroidota</taxon>
        <taxon>Chitinophagia</taxon>
        <taxon>Chitinophagales</taxon>
        <taxon>Chitinophagaceae</taxon>
        <taxon>Niabella</taxon>
    </lineage>
</organism>
<dbReference type="OrthoDB" id="9783823at2"/>
<proteinExistence type="inferred from homology"/>
<gene>
    <name evidence="12" type="ORF">A8C56_18670</name>
</gene>
<protein>
    <recommendedName>
        <fullName evidence="11">Major facilitator superfamily (MFS) profile domain-containing protein</fullName>
    </recommendedName>
</protein>
<dbReference type="NCBIfam" id="TIGR00879">
    <property type="entry name" value="SP"/>
    <property type="match status" value="1"/>
</dbReference>
<evidence type="ECO:0000256" key="6">
    <source>
        <dbReference type="ARBA" id="ARBA00022692"/>
    </source>
</evidence>
<feature type="transmembrane region" description="Helical" evidence="10">
    <location>
        <begin position="278"/>
        <end position="302"/>
    </location>
</feature>
<reference evidence="12 13" key="1">
    <citation type="submission" date="2016-05" db="EMBL/GenBank/DDBJ databases">
        <title>Niabella ginsenosidivorans BS26 whole genome sequencing.</title>
        <authorList>
            <person name="Im W.T."/>
            <person name="Siddiqi M.Z."/>
        </authorList>
    </citation>
    <scope>NUCLEOTIDE SEQUENCE [LARGE SCALE GENOMIC DNA]</scope>
    <source>
        <strain evidence="12 13">BS26</strain>
    </source>
</reference>
<evidence type="ECO:0000256" key="2">
    <source>
        <dbReference type="ARBA" id="ARBA00010992"/>
    </source>
</evidence>
<dbReference type="InterPro" id="IPR005828">
    <property type="entry name" value="MFS_sugar_transport-like"/>
</dbReference>
<keyword evidence="5" id="KW-0762">Sugar transport</keyword>
<comment type="similarity">
    <text evidence="2 9">Belongs to the major facilitator superfamily. Sugar transporter (TC 2.A.1.1) family.</text>
</comment>
<keyword evidence="8 10" id="KW-0472">Membrane</keyword>
<evidence type="ECO:0000256" key="5">
    <source>
        <dbReference type="ARBA" id="ARBA00022597"/>
    </source>
</evidence>
<dbReference type="PROSITE" id="PS00216">
    <property type="entry name" value="SUGAR_TRANSPORT_1"/>
    <property type="match status" value="1"/>
</dbReference>
<feature type="transmembrane region" description="Helical" evidence="10">
    <location>
        <begin position="133"/>
        <end position="153"/>
    </location>
</feature>
<evidence type="ECO:0000256" key="8">
    <source>
        <dbReference type="ARBA" id="ARBA00023136"/>
    </source>
</evidence>
<dbReference type="PROSITE" id="PS00217">
    <property type="entry name" value="SUGAR_TRANSPORT_2"/>
    <property type="match status" value="1"/>
</dbReference>
<evidence type="ECO:0000256" key="7">
    <source>
        <dbReference type="ARBA" id="ARBA00022989"/>
    </source>
</evidence>
<feature type="transmembrane region" description="Helical" evidence="10">
    <location>
        <begin position="374"/>
        <end position="397"/>
    </location>
</feature>
<dbReference type="InterPro" id="IPR003663">
    <property type="entry name" value="Sugar/inositol_transpt"/>
</dbReference>
<feature type="transmembrane region" description="Helical" evidence="10">
    <location>
        <begin position="337"/>
        <end position="362"/>
    </location>
</feature>
<feature type="transmembrane region" description="Helical" evidence="10">
    <location>
        <begin position="74"/>
        <end position="97"/>
    </location>
</feature>
<dbReference type="Pfam" id="PF00083">
    <property type="entry name" value="Sugar_tr"/>
    <property type="match status" value="1"/>
</dbReference>
<dbReference type="RefSeq" id="WP_067759430.1">
    <property type="nucleotide sequence ID" value="NZ_CP015772.1"/>
</dbReference>
<evidence type="ECO:0000256" key="10">
    <source>
        <dbReference type="SAM" id="Phobius"/>
    </source>
</evidence>
<dbReference type="InterPro" id="IPR036259">
    <property type="entry name" value="MFS_trans_sf"/>
</dbReference>
<sequence>MKTYLVLVCLVAAAGGFLFGFDTSVISGVIEYLVPKFELNEIQKGWTVACILVGCMIGSGLSGRISTKYGRKKALMFAAVIFFISSLGCAFSNTYMVFIVNRLIAGISVGAASTLAPVYIAEISPARHRGKLLTLNLIAIILGQTAAFFSNYALQQVGGTDNWRWMIGIMAAPSVLFLVFLFFVPESPRWLVEKKRDKEALLVLERLNTKAVAQSVITEIKDSLKSSPTIKPGALFKGTILKILVVGCLLAVFQQVTGINIIMYFAPSIFKAADFGQSAALFQTAIIGVVYLIASLLAFLFIDRIGRKPLMIAGSIGMGISLIFLALTFVTKHTGGSWVMFCIMGFIASFGFSLGPVVWVLIPEIFPNQYRSEGVALSVFVMWVANFLVTVTFPILLKEMQGYAFFIYAAMCILSALFSVTMLRETKGKTLEELEELYEK</sequence>
<comment type="subcellular location">
    <subcellularLocation>
        <location evidence="1">Cell membrane</location>
        <topology evidence="1">Multi-pass membrane protein</topology>
    </subcellularLocation>
</comment>
<keyword evidence="3 9" id="KW-0813">Transport</keyword>
<evidence type="ECO:0000256" key="9">
    <source>
        <dbReference type="RuleBase" id="RU003346"/>
    </source>
</evidence>
<dbReference type="PRINTS" id="PR00171">
    <property type="entry name" value="SUGRTRNSPORT"/>
</dbReference>
<dbReference type="FunFam" id="1.20.1250.20:FF:000122">
    <property type="entry name" value="D-xylose transporter XylE"/>
    <property type="match status" value="1"/>
</dbReference>
<keyword evidence="7 10" id="KW-1133">Transmembrane helix</keyword>
<dbReference type="STRING" id="1176587.A8C56_18670"/>
<feature type="transmembrane region" description="Helical" evidence="10">
    <location>
        <begin position="103"/>
        <end position="121"/>
    </location>
</feature>
<feature type="domain" description="Major facilitator superfamily (MFS) profile" evidence="11">
    <location>
        <begin position="8"/>
        <end position="427"/>
    </location>
</feature>
<dbReference type="InterPro" id="IPR020846">
    <property type="entry name" value="MFS_dom"/>
</dbReference>
<evidence type="ECO:0000256" key="1">
    <source>
        <dbReference type="ARBA" id="ARBA00004651"/>
    </source>
</evidence>
<dbReference type="KEGG" id="nia:A8C56_18670"/>
<dbReference type="Proteomes" id="UP000077667">
    <property type="component" value="Chromosome"/>
</dbReference>
<dbReference type="PANTHER" id="PTHR48020">
    <property type="entry name" value="PROTON MYO-INOSITOL COTRANSPORTER"/>
    <property type="match status" value="1"/>
</dbReference>
<dbReference type="Gene3D" id="1.20.1250.20">
    <property type="entry name" value="MFS general substrate transporter like domains"/>
    <property type="match status" value="2"/>
</dbReference>
<accession>A0A1A9I6Q2</accession>
<evidence type="ECO:0000259" key="11">
    <source>
        <dbReference type="PROSITE" id="PS50850"/>
    </source>
</evidence>
<dbReference type="InterPro" id="IPR050814">
    <property type="entry name" value="Myo-inositol_Transporter"/>
</dbReference>
<dbReference type="AlphaFoldDB" id="A0A1A9I6Q2"/>
<feature type="transmembrane region" description="Helical" evidence="10">
    <location>
        <begin position="309"/>
        <end position="331"/>
    </location>
</feature>
<dbReference type="GO" id="GO:0022857">
    <property type="term" value="F:transmembrane transporter activity"/>
    <property type="evidence" value="ECO:0007669"/>
    <property type="project" value="InterPro"/>
</dbReference>
<feature type="transmembrane region" description="Helical" evidence="10">
    <location>
        <begin position="403"/>
        <end position="423"/>
    </location>
</feature>
<name>A0A1A9I6Q2_9BACT</name>
<dbReference type="InterPro" id="IPR005829">
    <property type="entry name" value="Sugar_transporter_CS"/>
</dbReference>
<dbReference type="EMBL" id="CP015772">
    <property type="protein sequence ID" value="ANH82729.1"/>
    <property type="molecule type" value="Genomic_DNA"/>
</dbReference>
<dbReference type="GO" id="GO:0005886">
    <property type="term" value="C:plasma membrane"/>
    <property type="evidence" value="ECO:0007669"/>
    <property type="project" value="UniProtKB-SubCell"/>
</dbReference>
<evidence type="ECO:0000256" key="4">
    <source>
        <dbReference type="ARBA" id="ARBA00022475"/>
    </source>
</evidence>
<keyword evidence="13" id="KW-1185">Reference proteome</keyword>
<evidence type="ECO:0000313" key="12">
    <source>
        <dbReference type="EMBL" id="ANH82729.1"/>
    </source>
</evidence>